<name>A0A0D6LKS5_9BILA</name>
<organism evidence="1 2">
    <name type="scientific">Ancylostoma ceylanicum</name>
    <dbReference type="NCBI Taxonomy" id="53326"/>
    <lineage>
        <taxon>Eukaryota</taxon>
        <taxon>Metazoa</taxon>
        <taxon>Ecdysozoa</taxon>
        <taxon>Nematoda</taxon>
        <taxon>Chromadorea</taxon>
        <taxon>Rhabditida</taxon>
        <taxon>Rhabditina</taxon>
        <taxon>Rhabditomorpha</taxon>
        <taxon>Strongyloidea</taxon>
        <taxon>Ancylostomatidae</taxon>
        <taxon>Ancylostomatinae</taxon>
        <taxon>Ancylostoma</taxon>
    </lineage>
</organism>
<keyword evidence="2" id="KW-1185">Reference proteome</keyword>
<proteinExistence type="predicted"/>
<dbReference type="SUPFAM" id="SSF55811">
    <property type="entry name" value="Nudix"/>
    <property type="match status" value="1"/>
</dbReference>
<accession>A0A0D6LKS5</accession>
<dbReference type="Pfam" id="PF25969">
    <property type="entry name" value="NUDT9_N"/>
    <property type="match status" value="1"/>
</dbReference>
<dbReference type="AlphaFoldDB" id="A0A0D6LKS5"/>
<reference evidence="1 2" key="1">
    <citation type="submission" date="2013-05" db="EMBL/GenBank/DDBJ databases">
        <title>Draft genome of the parasitic nematode Anyclostoma ceylanicum.</title>
        <authorList>
            <person name="Mitreva M."/>
        </authorList>
    </citation>
    <scope>NUCLEOTIDE SEQUENCE [LARGE SCALE GENOMIC DNA]</scope>
</reference>
<evidence type="ECO:0000313" key="2">
    <source>
        <dbReference type="Proteomes" id="UP000054495"/>
    </source>
</evidence>
<dbReference type="InterPro" id="IPR015797">
    <property type="entry name" value="NUDIX_hydrolase-like_dom_sf"/>
</dbReference>
<dbReference type="EMBL" id="KE125179">
    <property type="protein sequence ID" value="EPB70581.1"/>
    <property type="molecule type" value="Genomic_DNA"/>
</dbReference>
<sequence>MACCRAGGQLGGMMSSYPDHPDVDHRDRSRCTVRFGSVYRNPSVPAKKNEFVNSFWRQLMIDRWKEETRPKHDFSGKAEVKKVQNQLRMLALHNTYSAGERRHRLEVDFVQYADTDVKRLAVPPAERPWQILLPRYSPPFYCRPAEEFPADTAKHVEVATEQNVTELRRIWRTRQAMDSCKGWMLSAAGYPLNPHGRRGIAGRGCHPRFGANKRCYYIILTGTSKADCKVFSMRRLDSSIVDSSELVPTTDTSPAHIARLAIEHDIDTDHAWTEHDLWAISLRNRRVLHSIIGYFWHPLSSPTSLSATHEEMLNKTLRVYGIT</sequence>
<dbReference type="Proteomes" id="UP000054495">
    <property type="component" value="Unassembled WGS sequence"/>
</dbReference>
<evidence type="ECO:0000313" key="1">
    <source>
        <dbReference type="EMBL" id="EPB70581.1"/>
    </source>
</evidence>
<gene>
    <name evidence="1" type="ORF">ANCCEY_10336</name>
</gene>
<protein>
    <submittedName>
        <fullName evidence="1">Uncharacterized protein</fullName>
    </submittedName>
</protein>